<dbReference type="OrthoDB" id="14196at2"/>
<name>A0A1H8VDK1_9GAMM</name>
<keyword evidence="3 7" id="KW-0574">Periplasm</keyword>
<keyword evidence="1 7" id="KW-0732">Signal</keyword>
<dbReference type="GO" id="GO:0030288">
    <property type="term" value="C:outer membrane-bounded periplasmic space"/>
    <property type="evidence" value="ECO:0007669"/>
    <property type="project" value="InterPro"/>
</dbReference>
<evidence type="ECO:0000313" key="11">
    <source>
        <dbReference type="Proteomes" id="UP000199657"/>
    </source>
</evidence>
<dbReference type="InterPro" id="IPR046357">
    <property type="entry name" value="PPIase_dom_sf"/>
</dbReference>
<accession>A0A1H8VDK1</accession>
<evidence type="ECO:0000256" key="5">
    <source>
        <dbReference type="ARBA" id="ARBA00023186"/>
    </source>
</evidence>
<dbReference type="EC" id="5.2.1.8" evidence="7"/>
<keyword evidence="6 7" id="KW-0413">Isomerase</keyword>
<dbReference type="Proteomes" id="UP000199657">
    <property type="component" value="Unassembled WGS sequence"/>
</dbReference>
<dbReference type="GO" id="GO:0003755">
    <property type="term" value="F:peptidyl-prolyl cis-trans isomerase activity"/>
    <property type="evidence" value="ECO:0007669"/>
    <property type="project" value="UniProtKB-UniRule"/>
</dbReference>
<dbReference type="Gene3D" id="1.10.4030.10">
    <property type="entry name" value="Porin chaperone SurA, peptide-binding domain"/>
    <property type="match status" value="1"/>
</dbReference>
<organism evidence="10 11">
    <name type="scientific">Aquisalimonas asiatica</name>
    <dbReference type="NCBI Taxonomy" id="406100"/>
    <lineage>
        <taxon>Bacteria</taxon>
        <taxon>Pseudomonadati</taxon>
        <taxon>Pseudomonadota</taxon>
        <taxon>Gammaproteobacteria</taxon>
        <taxon>Chromatiales</taxon>
        <taxon>Ectothiorhodospiraceae</taxon>
        <taxon>Aquisalimonas</taxon>
    </lineage>
</organism>
<dbReference type="EMBL" id="FOEG01000011">
    <property type="protein sequence ID" value="SEP13257.1"/>
    <property type="molecule type" value="Genomic_DNA"/>
</dbReference>
<dbReference type="AlphaFoldDB" id="A0A1H8VDK1"/>
<dbReference type="GO" id="GO:0050821">
    <property type="term" value="P:protein stabilization"/>
    <property type="evidence" value="ECO:0007669"/>
    <property type="project" value="InterPro"/>
</dbReference>
<evidence type="ECO:0000256" key="3">
    <source>
        <dbReference type="ARBA" id="ARBA00022764"/>
    </source>
</evidence>
<keyword evidence="4 7" id="KW-0697">Rotamase</keyword>
<evidence type="ECO:0000256" key="6">
    <source>
        <dbReference type="ARBA" id="ARBA00023235"/>
    </source>
</evidence>
<dbReference type="GO" id="GO:0042277">
    <property type="term" value="F:peptide binding"/>
    <property type="evidence" value="ECO:0007669"/>
    <property type="project" value="InterPro"/>
</dbReference>
<dbReference type="PROSITE" id="PS50198">
    <property type="entry name" value="PPIC_PPIASE_2"/>
    <property type="match status" value="2"/>
</dbReference>
<keyword evidence="11" id="KW-1185">Reference proteome</keyword>
<evidence type="ECO:0000256" key="7">
    <source>
        <dbReference type="HAMAP-Rule" id="MF_01183"/>
    </source>
</evidence>
<dbReference type="InterPro" id="IPR000297">
    <property type="entry name" value="PPIase_PpiC"/>
</dbReference>
<dbReference type="GO" id="GO:0051082">
    <property type="term" value="F:unfolded protein binding"/>
    <property type="evidence" value="ECO:0007669"/>
    <property type="project" value="UniProtKB-UniRule"/>
</dbReference>
<dbReference type="InterPro" id="IPR050280">
    <property type="entry name" value="OMP_Chaperone_SurA"/>
</dbReference>
<sequence>MDRHNTLRPTGLGLAALLLAAWLFTGTTPVVAQTLDRIVAVVNEDVILQSELEAEIATVHQRMQAQNQQPPPQDALIDQVMEQLIMERLQLAQANRMGIGVDDNTLNAAVQRIAQQNNMNLQQFRQAVAREGMDFAQFREDLRTDIKLQRLHQQQVQRQIEVTSRDIEEFLESSAGGADDMEFRVAHILLSVPEGADPEAAEEAEARAEELLTRLRDDGEDFATVAAEASDAQDALEGGDLGWRQAGELPSMFQDEVMSLSNGEIAGPIRSSSGVHIVKLVDSRSSDQEIVEQTRARHILIQPSEVVSREDARTRLESLRDRIEQGESFGDLARAHSDDQGSASRGGDLDWVSPGQLVPEFEETMDSLEPGEISEPFETQFGWHIVQVAERREHDSTQERRRAQAVQQIRERRSEETLENWLRELRDDAYVEVRLDN</sequence>
<dbReference type="STRING" id="406100.SAMN04488052_11177"/>
<dbReference type="GO" id="GO:0043165">
    <property type="term" value="P:Gram-negative-bacterium-type cell outer membrane assembly"/>
    <property type="evidence" value="ECO:0007669"/>
    <property type="project" value="InterPro"/>
</dbReference>
<dbReference type="RefSeq" id="WP_091645940.1">
    <property type="nucleotide sequence ID" value="NZ_FOEG01000011.1"/>
</dbReference>
<dbReference type="GO" id="GO:0006457">
    <property type="term" value="P:protein folding"/>
    <property type="evidence" value="ECO:0007669"/>
    <property type="project" value="UniProtKB-UniRule"/>
</dbReference>
<dbReference type="PANTHER" id="PTHR47637">
    <property type="entry name" value="CHAPERONE SURA"/>
    <property type="match status" value="1"/>
</dbReference>
<dbReference type="InterPro" id="IPR023034">
    <property type="entry name" value="PPIase_SurA"/>
</dbReference>
<comment type="catalytic activity">
    <reaction evidence="7">
        <text>[protein]-peptidylproline (omega=180) = [protein]-peptidylproline (omega=0)</text>
        <dbReference type="Rhea" id="RHEA:16237"/>
        <dbReference type="Rhea" id="RHEA-COMP:10747"/>
        <dbReference type="Rhea" id="RHEA-COMP:10748"/>
        <dbReference type="ChEBI" id="CHEBI:83833"/>
        <dbReference type="ChEBI" id="CHEBI:83834"/>
        <dbReference type="EC" id="5.2.1.8"/>
    </reaction>
</comment>
<evidence type="ECO:0000256" key="1">
    <source>
        <dbReference type="ARBA" id="ARBA00022729"/>
    </source>
</evidence>
<evidence type="ECO:0000313" key="10">
    <source>
        <dbReference type="EMBL" id="SEP13257.1"/>
    </source>
</evidence>
<dbReference type="SUPFAM" id="SSF109998">
    <property type="entry name" value="Triger factor/SurA peptide-binding domain-like"/>
    <property type="match status" value="1"/>
</dbReference>
<comment type="function">
    <text evidence="7">Chaperone involved in the correct folding and assembly of outer membrane proteins. Recognizes specific patterns of aromatic residues and the orientation of their side chains, which are found more frequently in integral outer membrane proteins. May act in both early periplasmic and late outer membrane-associated steps of protein maturation.</text>
</comment>
<comment type="subcellular location">
    <subcellularLocation>
        <location evidence="7">Periplasm</location>
    </subcellularLocation>
    <text evidence="7">Is capable of associating with the outer membrane.</text>
</comment>
<dbReference type="Pfam" id="PF09312">
    <property type="entry name" value="SurA_N"/>
    <property type="match status" value="1"/>
</dbReference>
<gene>
    <name evidence="7" type="primary">surA</name>
    <name evidence="10" type="ORF">SAMN04488052_11177</name>
</gene>
<comment type="domain">
    <text evidence="7">The PPIase activity resides only in the second parvulin domain. The N-terminal region and the C-terminal tail are necessary and sufficient for the chaperone activity of SurA. The PPIase activity is dispensable for SurA to function as a chaperone. The N-terminal region and the C-terminal tail are also required for porin recognition.</text>
</comment>
<keyword evidence="2 7" id="KW-0677">Repeat</keyword>
<keyword evidence="5 7" id="KW-0143">Chaperone</keyword>
<dbReference type="Gene3D" id="3.10.50.40">
    <property type="match status" value="2"/>
</dbReference>
<evidence type="ECO:0000256" key="4">
    <source>
        <dbReference type="ARBA" id="ARBA00023110"/>
    </source>
</evidence>
<reference evidence="10 11" key="1">
    <citation type="submission" date="2016-10" db="EMBL/GenBank/DDBJ databases">
        <authorList>
            <person name="de Groot N.N."/>
        </authorList>
    </citation>
    <scope>NUCLEOTIDE SEQUENCE [LARGE SCALE GENOMIC DNA]</scope>
    <source>
        <strain evidence="10 11">CGMCC 1.6291</strain>
    </source>
</reference>
<dbReference type="PANTHER" id="PTHR47637:SF1">
    <property type="entry name" value="CHAPERONE SURA"/>
    <property type="match status" value="1"/>
</dbReference>
<evidence type="ECO:0000259" key="9">
    <source>
        <dbReference type="PROSITE" id="PS50198"/>
    </source>
</evidence>
<feature type="domain" description="PpiC" evidence="9">
    <location>
        <begin position="180"/>
        <end position="282"/>
    </location>
</feature>
<feature type="region of interest" description="Disordered" evidence="8">
    <location>
        <begin position="327"/>
        <end position="352"/>
    </location>
</feature>
<dbReference type="Pfam" id="PF00639">
    <property type="entry name" value="Rotamase"/>
    <property type="match status" value="2"/>
</dbReference>
<dbReference type="SUPFAM" id="SSF54534">
    <property type="entry name" value="FKBP-like"/>
    <property type="match status" value="2"/>
</dbReference>
<dbReference type="InterPro" id="IPR027304">
    <property type="entry name" value="Trigger_fact/SurA_dom_sf"/>
</dbReference>
<protein>
    <recommendedName>
        <fullName evidence="7">Chaperone SurA</fullName>
    </recommendedName>
    <alternativeName>
        <fullName evidence="7">Peptidyl-prolyl cis-trans isomerase SurA</fullName>
        <shortName evidence="7">PPIase SurA</shortName>
        <ecNumber evidence="7">5.2.1.8</ecNumber>
    </alternativeName>
    <alternativeName>
        <fullName evidence="7">Rotamase SurA</fullName>
    </alternativeName>
</protein>
<evidence type="ECO:0000256" key="2">
    <source>
        <dbReference type="ARBA" id="ARBA00022737"/>
    </source>
</evidence>
<feature type="domain" description="PpiC" evidence="9">
    <location>
        <begin position="291"/>
        <end position="390"/>
    </location>
</feature>
<dbReference type="HAMAP" id="MF_01183">
    <property type="entry name" value="Chaperone_SurA"/>
    <property type="match status" value="1"/>
</dbReference>
<dbReference type="InterPro" id="IPR015391">
    <property type="entry name" value="SurA_N"/>
</dbReference>
<proteinExistence type="inferred from homology"/>
<evidence type="ECO:0000256" key="8">
    <source>
        <dbReference type="SAM" id="MobiDB-lite"/>
    </source>
</evidence>